<sequence>MSAVRNDSAPIGRVCRSHTPYGWDVAVLYVSITPSIPDSVVGIPFTRGVIRAG</sequence>
<keyword evidence="2" id="KW-1185">Reference proteome</keyword>
<organism evidence="1 2">
    <name type="scientific">Fomitopsis schrenkii</name>
    <name type="common">Brown rot fungus</name>
    <dbReference type="NCBI Taxonomy" id="2126942"/>
    <lineage>
        <taxon>Eukaryota</taxon>
        <taxon>Fungi</taxon>
        <taxon>Dikarya</taxon>
        <taxon>Basidiomycota</taxon>
        <taxon>Agaricomycotina</taxon>
        <taxon>Agaricomycetes</taxon>
        <taxon>Polyporales</taxon>
        <taxon>Fomitopsis</taxon>
    </lineage>
</organism>
<accession>S8DZ62</accession>
<dbReference type="InParanoid" id="S8DZ62"/>
<evidence type="ECO:0000313" key="2">
    <source>
        <dbReference type="Proteomes" id="UP000015241"/>
    </source>
</evidence>
<name>S8DZ62_FOMSC</name>
<protein>
    <submittedName>
        <fullName evidence="1">Uncharacterized protein</fullName>
    </submittedName>
</protein>
<dbReference type="EMBL" id="KE504167">
    <property type="protein sequence ID" value="EPS98251.1"/>
    <property type="molecule type" value="Genomic_DNA"/>
</dbReference>
<proteinExistence type="predicted"/>
<dbReference type="AlphaFoldDB" id="S8DZ62"/>
<evidence type="ECO:0000313" key="1">
    <source>
        <dbReference type="EMBL" id="EPS98251.1"/>
    </source>
</evidence>
<reference evidence="1 2" key="1">
    <citation type="journal article" date="2012" name="Science">
        <title>The Paleozoic origin of enzymatic lignin decomposition reconstructed from 31 fungal genomes.</title>
        <authorList>
            <person name="Floudas D."/>
            <person name="Binder M."/>
            <person name="Riley R."/>
            <person name="Barry K."/>
            <person name="Blanchette R.A."/>
            <person name="Henrissat B."/>
            <person name="Martinez A.T."/>
            <person name="Otillar R."/>
            <person name="Spatafora J.W."/>
            <person name="Yadav J.S."/>
            <person name="Aerts A."/>
            <person name="Benoit I."/>
            <person name="Boyd A."/>
            <person name="Carlson A."/>
            <person name="Copeland A."/>
            <person name="Coutinho P.M."/>
            <person name="de Vries R.P."/>
            <person name="Ferreira P."/>
            <person name="Findley K."/>
            <person name="Foster B."/>
            <person name="Gaskell J."/>
            <person name="Glotzer D."/>
            <person name="Gorecki P."/>
            <person name="Heitman J."/>
            <person name="Hesse C."/>
            <person name="Hori C."/>
            <person name="Igarashi K."/>
            <person name="Jurgens J.A."/>
            <person name="Kallen N."/>
            <person name="Kersten P."/>
            <person name="Kohler A."/>
            <person name="Kuees U."/>
            <person name="Kumar T.K.A."/>
            <person name="Kuo A."/>
            <person name="LaButti K."/>
            <person name="Larrondo L.F."/>
            <person name="Lindquist E."/>
            <person name="Ling A."/>
            <person name="Lombard V."/>
            <person name="Lucas S."/>
            <person name="Lundell T."/>
            <person name="Martin R."/>
            <person name="McLaughlin D.J."/>
            <person name="Morgenstern I."/>
            <person name="Morin E."/>
            <person name="Murat C."/>
            <person name="Nagy L.G."/>
            <person name="Nolan M."/>
            <person name="Ohm R.A."/>
            <person name="Patyshakuliyeva A."/>
            <person name="Rokas A."/>
            <person name="Ruiz-Duenas F.J."/>
            <person name="Sabat G."/>
            <person name="Salamov A."/>
            <person name="Samejima M."/>
            <person name="Schmutz J."/>
            <person name="Slot J.C."/>
            <person name="St John F."/>
            <person name="Stenlid J."/>
            <person name="Sun H."/>
            <person name="Sun S."/>
            <person name="Syed K."/>
            <person name="Tsang A."/>
            <person name="Wiebenga A."/>
            <person name="Young D."/>
            <person name="Pisabarro A."/>
            <person name="Eastwood D.C."/>
            <person name="Martin F."/>
            <person name="Cullen D."/>
            <person name="Grigoriev I.V."/>
            <person name="Hibbett D.S."/>
        </authorList>
    </citation>
    <scope>NUCLEOTIDE SEQUENCE</scope>
    <source>
        <strain evidence="2">FP-58527</strain>
    </source>
</reference>
<dbReference type="Proteomes" id="UP000015241">
    <property type="component" value="Unassembled WGS sequence"/>
</dbReference>
<gene>
    <name evidence="1" type="ORF">FOMPIDRAFT_1024703</name>
</gene>
<dbReference type="HOGENOM" id="CLU_3068677_0_0_1"/>